<sequence length="201" mass="22159">MSLTEFTKFIRDCFTGDKHITPEVVDAIYRDALQLEPQIPVAKENAIPATTTAPGADPGASVMGGSTDEGLELSGRQFSDALVRLAAIKYASMPAGRATGRGHARAAPTPPLPLDESFRLLMEQDTLPHALQLQSELTRAEVAESKVREVFQRHKPVLQRIFRRYASMHALREQGSTLSLSAFIVMARDCKLVRNFVTNIR</sequence>
<dbReference type="Proteomes" id="UP001632037">
    <property type="component" value="Unassembled WGS sequence"/>
</dbReference>
<dbReference type="EMBL" id="JBIMZQ010000033">
    <property type="protein sequence ID" value="KAL3662080.1"/>
    <property type="molecule type" value="Genomic_DNA"/>
</dbReference>
<gene>
    <name evidence="2" type="ORF">V7S43_012885</name>
</gene>
<feature type="region of interest" description="Disordered" evidence="1">
    <location>
        <begin position="49"/>
        <end position="68"/>
    </location>
</feature>
<proteinExistence type="predicted"/>
<keyword evidence="3" id="KW-1185">Reference proteome</keyword>
<evidence type="ECO:0000313" key="2">
    <source>
        <dbReference type="EMBL" id="KAL3662080.1"/>
    </source>
</evidence>
<comment type="caution">
    <text evidence="2">The sequence shown here is derived from an EMBL/GenBank/DDBJ whole genome shotgun (WGS) entry which is preliminary data.</text>
</comment>
<feature type="compositionally biased region" description="Low complexity" evidence="1">
    <location>
        <begin position="49"/>
        <end position="60"/>
    </location>
</feature>
<organism evidence="2 3">
    <name type="scientific">Phytophthora oleae</name>
    <dbReference type="NCBI Taxonomy" id="2107226"/>
    <lineage>
        <taxon>Eukaryota</taxon>
        <taxon>Sar</taxon>
        <taxon>Stramenopiles</taxon>
        <taxon>Oomycota</taxon>
        <taxon>Peronosporomycetes</taxon>
        <taxon>Peronosporales</taxon>
        <taxon>Peronosporaceae</taxon>
        <taxon>Phytophthora</taxon>
    </lineage>
</organism>
<dbReference type="AlphaFoldDB" id="A0ABD3F9D0"/>
<protein>
    <submittedName>
        <fullName evidence="2">Uncharacterized protein</fullName>
    </submittedName>
</protein>
<accession>A0ABD3F9D0</accession>
<name>A0ABD3F9D0_9STRA</name>
<reference evidence="2 3" key="1">
    <citation type="submission" date="2024-09" db="EMBL/GenBank/DDBJ databases">
        <title>Genome sequencing and assembly of Phytophthora oleae, isolate VK10A, causative agent of rot of olive drupes.</title>
        <authorList>
            <person name="Conti Taguali S."/>
            <person name="Riolo M."/>
            <person name="La Spada F."/>
            <person name="Cacciola S.O."/>
            <person name="Dionisio G."/>
        </authorList>
    </citation>
    <scope>NUCLEOTIDE SEQUENCE [LARGE SCALE GENOMIC DNA]</scope>
    <source>
        <strain evidence="2 3">VK10A</strain>
    </source>
</reference>
<evidence type="ECO:0000256" key="1">
    <source>
        <dbReference type="SAM" id="MobiDB-lite"/>
    </source>
</evidence>
<evidence type="ECO:0000313" key="3">
    <source>
        <dbReference type="Proteomes" id="UP001632037"/>
    </source>
</evidence>